<gene>
    <name evidence="1" type="ORF">CLF_104652</name>
</gene>
<organism evidence="1 2">
    <name type="scientific">Clonorchis sinensis</name>
    <name type="common">Chinese liver fluke</name>
    <dbReference type="NCBI Taxonomy" id="79923"/>
    <lineage>
        <taxon>Eukaryota</taxon>
        <taxon>Metazoa</taxon>
        <taxon>Spiralia</taxon>
        <taxon>Lophotrochozoa</taxon>
        <taxon>Platyhelminthes</taxon>
        <taxon>Trematoda</taxon>
        <taxon>Digenea</taxon>
        <taxon>Opisthorchiida</taxon>
        <taxon>Opisthorchiata</taxon>
        <taxon>Opisthorchiidae</taxon>
        <taxon>Clonorchis</taxon>
    </lineage>
</organism>
<reference evidence="1" key="1">
    <citation type="journal article" date="2011" name="Genome Biol.">
        <title>The draft genome of the carcinogenic human liver fluke Clonorchis sinensis.</title>
        <authorList>
            <person name="Wang X."/>
            <person name="Chen W."/>
            <person name="Huang Y."/>
            <person name="Sun J."/>
            <person name="Men J."/>
            <person name="Liu H."/>
            <person name="Luo F."/>
            <person name="Guo L."/>
            <person name="Lv X."/>
            <person name="Deng C."/>
            <person name="Zhou C."/>
            <person name="Fan Y."/>
            <person name="Li X."/>
            <person name="Huang L."/>
            <person name="Hu Y."/>
            <person name="Liang C."/>
            <person name="Hu X."/>
            <person name="Xu J."/>
            <person name="Yu X."/>
        </authorList>
    </citation>
    <scope>NUCLEOTIDE SEQUENCE [LARGE SCALE GENOMIC DNA]</scope>
    <source>
        <strain evidence="1">Henan</strain>
    </source>
</reference>
<proteinExistence type="predicted"/>
<evidence type="ECO:0000313" key="2">
    <source>
        <dbReference type="Proteomes" id="UP000008909"/>
    </source>
</evidence>
<reference key="2">
    <citation type="submission" date="2011-10" db="EMBL/GenBank/DDBJ databases">
        <title>The genome and transcriptome sequence of Clonorchis sinensis provide insights into the carcinogenic liver fluke.</title>
        <authorList>
            <person name="Wang X."/>
            <person name="Huang Y."/>
            <person name="Chen W."/>
            <person name="Liu H."/>
            <person name="Guo L."/>
            <person name="Chen Y."/>
            <person name="Luo F."/>
            <person name="Zhou W."/>
            <person name="Sun J."/>
            <person name="Mao Q."/>
            <person name="Liang P."/>
            <person name="Zhou C."/>
            <person name="Tian Y."/>
            <person name="Men J."/>
            <person name="Lv X."/>
            <person name="Huang L."/>
            <person name="Zhou J."/>
            <person name="Hu Y."/>
            <person name="Li R."/>
            <person name="Zhang F."/>
            <person name="Lei H."/>
            <person name="Li X."/>
            <person name="Hu X."/>
            <person name="Liang C."/>
            <person name="Xu J."/>
            <person name="Wu Z."/>
            <person name="Yu X."/>
        </authorList>
    </citation>
    <scope>NUCLEOTIDE SEQUENCE</scope>
    <source>
        <strain>Henan</strain>
    </source>
</reference>
<accession>G7YC17</accession>
<dbReference type="Proteomes" id="UP000008909">
    <property type="component" value="Unassembled WGS sequence"/>
</dbReference>
<keyword evidence="2" id="KW-1185">Reference proteome</keyword>
<sequence>MIWPAPKREKDGNSFAYTTGHVKARNGSTITAITCCAVLCDVIFGQLAFTRRLSRCIVNRSLVYFEQTDRRLKDFVLEVNPSYAEMSRSTYKTKSPFINLLTLRTIYM</sequence>
<evidence type="ECO:0000313" key="1">
    <source>
        <dbReference type="EMBL" id="GAA50501.1"/>
    </source>
</evidence>
<dbReference type="EMBL" id="DF143052">
    <property type="protein sequence ID" value="GAA50501.1"/>
    <property type="molecule type" value="Genomic_DNA"/>
</dbReference>
<dbReference type="AlphaFoldDB" id="G7YC17"/>
<protein>
    <submittedName>
        <fullName evidence="1">Uncharacterized protein</fullName>
    </submittedName>
</protein>
<name>G7YC17_CLOSI</name>